<accession>A0ABR8PZ67</accession>
<evidence type="ECO:0000313" key="2">
    <source>
        <dbReference type="Proteomes" id="UP000627781"/>
    </source>
</evidence>
<keyword evidence="2" id="KW-1185">Reference proteome</keyword>
<comment type="caution">
    <text evidence="1">The sequence shown here is derived from an EMBL/GenBank/DDBJ whole genome shotgun (WGS) entry which is preliminary data.</text>
</comment>
<name>A0ABR8PZ67_9CLOT</name>
<dbReference type="EMBL" id="JACSRA010000055">
    <property type="protein sequence ID" value="MBD7913467.1"/>
    <property type="molecule type" value="Genomic_DNA"/>
</dbReference>
<protein>
    <submittedName>
        <fullName evidence="1">Uncharacterized protein</fullName>
    </submittedName>
</protein>
<sequence length="158" mass="17839">MNNISAYRSMSNLNIKEKSPVIDNTNVIDKDKINTSKNQDSDNIDIQSNKKAINTKKAYDALQETCKEFGTVECRGYTAGTMQYHLNTMMIIMKDKGISVPDFDISGGNVSNTNYLGFIDNIKDFTKNLSKKVPNLVPDNFFNFCDVWKEKLIQNGCS</sequence>
<dbReference type="Proteomes" id="UP000627781">
    <property type="component" value="Unassembled WGS sequence"/>
</dbReference>
<organism evidence="1 2">
    <name type="scientific">Clostridium cibarium</name>
    <dbReference type="NCBI Taxonomy" id="2762247"/>
    <lineage>
        <taxon>Bacteria</taxon>
        <taxon>Bacillati</taxon>
        <taxon>Bacillota</taxon>
        <taxon>Clostridia</taxon>
        <taxon>Eubacteriales</taxon>
        <taxon>Clostridiaceae</taxon>
        <taxon>Clostridium</taxon>
    </lineage>
</organism>
<gene>
    <name evidence="1" type="ORF">H9661_19125</name>
</gene>
<evidence type="ECO:0000313" key="1">
    <source>
        <dbReference type="EMBL" id="MBD7913467.1"/>
    </source>
</evidence>
<dbReference type="RefSeq" id="WP_191770372.1">
    <property type="nucleotide sequence ID" value="NZ_JACSRA010000055.1"/>
</dbReference>
<reference evidence="1 2" key="1">
    <citation type="submission" date="2020-08" db="EMBL/GenBank/DDBJ databases">
        <title>A Genomic Blueprint of the Chicken Gut Microbiome.</title>
        <authorList>
            <person name="Gilroy R."/>
            <person name="Ravi A."/>
            <person name="Getino M."/>
            <person name="Pursley I."/>
            <person name="Horton D.L."/>
            <person name="Alikhan N.-F."/>
            <person name="Baker D."/>
            <person name="Gharbi K."/>
            <person name="Hall N."/>
            <person name="Watson M."/>
            <person name="Adriaenssens E.M."/>
            <person name="Foster-Nyarko E."/>
            <person name="Jarju S."/>
            <person name="Secka A."/>
            <person name="Antonio M."/>
            <person name="Oren A."/>
            <person name="Chaudhuri R."/>
            <person name="La Ragione R.M."/>
            <person name="Hildebrand F."/>
            <person name="Pallen M.J."/>
        </authorList>
    </citation>
    <scope>NUCLEOTIDE SEQUENCE [LARGE SCALE GENOMIC DNA]</scope>
    <source>
        <strain evidence="1 2">Sa3CVN1</strain>
    </source>
</reference>
<proteinExistence type="predicted"/>